<evidence type="ECO:0000313" key="1">
    <source>
        <dbReference type="EMBL" id="KKN49036.1"/>
    </source>
</evidence>
<protein>
    <submittedName>
        <fullName evidence="1">Uncharacterized protein</fullName>
    </submittedName>
</protein>
<name>A0A0F9TJ66_9ZZZZ</name>
<sequence>MIDSEQSKIAYGVSRTSSKDIPFDVNYKVSSACGCSRCDIWMDFEFDEKTPDWMYLNFYKKVGWNCHWDTKGWWQAFVKRFSGALTLLFRGSIELEEAFMLDGPEHIDGFIDALQEGKDKMLKYINSQEHGEAKS</sequence>
<dbReference type="EMBL" id="LAZR01001188">
    <property type="protein sequence ID" value="KKN49036.1"/>
    <property type="molecule type" value="Genomic_DNA"/>
</dbReference>
<comment type="caution">
    <text evidence="1">The sequence shown here is derived from an EMBL/GenBank/DDBJ whole genome shotgun (WGS) entry which is preliminary data.</text>
</comment>
<organism evidence="1">
    <name type="scientific">marine sediment metagenome</name>
    <dbReference type="NCBI Taxonomy" id="412755"/>
    <lineage>
        <taxon>unclassified sequences</taxon>
        <taxon>metagenomes</taxon>
        <taxon>ecological metagenomes</taxon>
    </lineage>
</organism>
<reference evidence="1" key="1">
    <citation type="journal article" date="2015" name="Nature">
        <title>Complex archaea that bridge the gap between prokaryotes and eukaryotes.</title>
        <authorList>
            <person name="Spang A."/>
            <person name="Saw J.H."/>
            <person name="Jorgensen S.L."/>
            <person name="Zaremba-Niedzwiedzka K."/>
            <person name="Martijn J."/>
            <person name="Lind A.E."/>
            <person name="van Eijk R."/>
            <person name="Schleper C."/>
            <person name="Guy L."/>
            <person name="Ettema T.J."/>
        </authorList>
    </citation>
    <scope>NUCLEOTIDE SEQUENCE</scope>
</reference>
<dbReference type="AlphaFoldDB" id="A0A0F9TJ66"/>
<gene>
    <name evidence="1" type="ORF">LCGC14_0646770</name>
</gene>
<accession>A0A0F9TJ66</accession>
<proteinExistence type="predicted"/>